<dbReference type="InterPro" id="IPR036249">
    <property type="entry name" value="Thioredoxin-like_sf"/>
</dbReference>
<dbReference type="InterPro" id="IPR009737">
    <property type="entry name" value="Aim32/Apd1-like"/>
</dbReference>
<dbReference type="SUPFAM" id="SSF52833">
    <property type="entry name" value="Thioredoxin-like"/>
    <property type="match status" value="1"/>
</dbReference>
<dbReference type="Pfam" id="PF06999">
    <property type="entry name" value="Suc_Fer-like"/>
    <property type="match status" value="1"/>
</dbReference>
<comment type="caution">
    <text evidence="1">The sequence shown here is derived from an EMBL/GenBank/DDBJ whole genome shotgun (WGS) entry which is preliminary data.</text>
</comment>
<gene>
    <name evidence="1" type="ORF">EJ104_07705</name>
</gene>
<proteinExistence type="predicted"/>
<reference evidence="1 2" key="1">
    <citation type="submission" date="2018-12" db="EMBL/GenBank/DDBJ databases">
        <title>Deinococcus radiophilus ATCC 27603 genome sequencing and assembly.</title>
        <authorList>
            <person name="Maclea K.S."/>
            <person name="Maynard C.R."/>
        </authorList>
    </citation>
    <scope>NUCLEOTIDE SEQUENCE [LARGE SCALE GENOMIC DNA]</scope>
    <source>
        <strain evidence="1 2">ATCC 27603</strain>
    </source>
</reference>
<accession>A0A431VUJ9</accession>
<dbReference type="RefSeq" id="WP_126352173.1">
    <property type="nucleotide sequence ID" value="NZ_CP086382.1"/>
</dbReference>
<dbReference type="CDD" id="cd03062">
    <property type="entry name" value="TRX_Fd_Sucrase"/>
    <property type="match status" value="1"/>
</dbReference>
<dbReference type="Proteomes" id="UP000277766">
    <property type="component" value="Unassembled WGS sequence"/>
</dbReference>
<dbReference type="OrthoDB" id="3399139at2"/>
<protein>
    <submittedName>
        <fullName evidence="1">Sucraseferredoxin family protein</fullName>
    </submittedName>
</protein>
<sequence>MPGGAARLPLCADVSRRSGESPHGSAHRWDTCIAFESPVREWDALRDLARMSEVQRRALEGLSDWSSHSGLGYGWLMFAPADPAAFDPTRRRVRVYTRPAGAFAEYRQRDYLADEDALWALFLQYAAGVGVSQAREIAPLQLSDWYLCTHGRVDSACGKYGAALLRQLPEHRLYRTSHFGGHQYAPTLLELPAGRSWGHLTPELTRQLLERSGDGRALAPYYRGWSALPEAAQRADAAAFAQYGWRWLDAPRCAEVSWEGEAGFSVRLQAEAYGAQPSLALEATGERTHVLQLPGSSHSPDLFPAPQYRVTLREVQESA</sequence>
<keyword evidence="2" id="KW-1185">Reference proteome</keyword>
<organism evidence="1 2">
    <name type="scientific">Deinococcus radiophilus</name>
    <dbReference type="NCBI Taxonomy" id="32062"/>
    <lineage>
        <taxon>Bacteria</taxon>
        <taxon>Thermotogati</taxon>
        <taxon>Deinococcota</taxon>
        <taxon>Deinococci</taxon>
        <taxon>Deinococcales</taxon>
        <taxon>Deinococcaceae</taxon>
        <taxon>Deinococcus</taxon>
    </lineage>
</organism>
<dbReference type="AlphaFoldDB" id="A0A431VUJ9"/>
<name>A0A431VUJ9_9DEIO</name>
<dbReference type="EMBL" id="RXPE01000013">
    <property type="protein sequence ID" value="RTR26872.1"/>
    <property type="molecule type" value="Genomic_DNA"/>
</dbReference>
<evidence type="ECO:0000313" key="2">
    <source>
        <dbReference type="Proteomes" id="UP000277766"/>
    </source>
</evidence>
<evidence type="ECO:0000313" key="1">
    <source>
        <dbReference type="EMBL" id="RTR26872.1"/>
    </source>
</evidence>